<dbReference type="Pfam" id="PF00557">
    <property type="entry name" value="Peptidase_M24"/>
    <property type="match status" value="1"/>
</dbReference>
<sequence length="391" mass="44094">MIYTPKEETESRTARLKALMEKASLDGAFFHYKIDYYYLAGTMQDAILYVPLEGEPTLFVRREIRRARRESPLSQVIPIRSLKTVKDYIGNPRRVGLQLDVLPYNFVTSFHKVLGDVEVADISPLINDLRKIKSPFEISLMEKAAVIAKKVYEKIPEVLREGMMEIELGGILEAYAKTLGHEGLLRVRSQNFEAYSWHILSGKVGSVVSQMNSPMGGLGMSPAFPVGASRKKIRRGEQIMIDFGICYHGYQVDETRMFAIGSIPELFAKAYDACREIHYRVLDKALEGATCAELFSYSVDLADKLGFGDNYLGYAPHKVNFLAHGIGIELSEAPFIATKMDYPIEEGMTFAIEPKMVFPRQGCCGIENTVLMEKGRYRVLSDIDERIIIVD</sequence>
<organism evidence="3 4">
    <name type="scientific">Syntrophus gentianae</name>
    <dbReference type="NCBI Taxonomy" id="43775"/>
    <lineage>
        <taxon>Bacteria</taxon>
        <taxon>Pseudomonadati</taxon>
        <taxon>Thermodesulfobacteriota</taxon>
        <taxon>Syntrophia</taxon>
        <taxon>Syntrophales</taxon>
        <taxon>Syntrophaceae</taxon>
        <taxon>Syntrophus</taxon>
    </lineage>
</organism>
<dbReference type="Gene3D" id="3.90.230.10">
    <property type="entry name" value="Creatinase/methionine aminopeptidase superfamily"/>
    <property type="match status" value="1"/>
</dbReference>
<evidence type="ECO:0000259" key="1">
    <source>
        <dbReference type="Pfam" id="PF00557"/>
    </source>
</evidence>
<gene>
    <name evidence="3" type="ORF">SAMN04489760_11362</name>
</gene>
<keyword evidence="3" id="KW-0645">Protease</keyword>
<dbReference type="EMBL" id="FOBS01000013">
    <property type="protein sequence ID" value="SEM39933.1"/>
    <property type="molecule type" value="Genomic_DNA"/>
</dbReference>
<reference evidence="3 4" key="1">
    <citation type="submission" date="2016-10" db="EMBL/GenBank/DDBJ databases">
        <authorList>
            <person name="de Groot N.N."/>
        </authorList>
    </citation>
    <scope>NUCLEOTIDE SEQUENCE [LARGE SCALE GENOMIC DNA]</scope>
    <source>
        <strain evidence="3 4">DSM 8423</strain>
    </source>
</reference>
<dbReference type="AlphaFoldDB" id="A0A1H7Y1R2"/>
<evidence type="ECO:0000259" key="2">
    <source>
        <dbReference type="Pfam" id="PF01321"/>
    </source>
</evidence>
<dbReference type="CDD" id="cd01066">
    <property type="entry name" value="APP_MetAP"/>
    <property type="match status" value="1"/>
</dbReference>
<dbReference type="GO" id="GO:0004177">
    <property type="term" value="F:aminopeptidase activity"/>
    <property type="evidence" value="ECO:0007669"/>
    <property type="project" value="UniProtKB-KW"/>
</dbReference>
<dbReference type="InterPro" id="IPR036005">
    <property type="entry name" value="Creatinase/aminopeptidase-like"/>
</dbReference>
<evidence type="ECO:0000313" key="4">
    <source>
        <dbReference type="Proteomes" id="UP000198744"/>
    </source>
</evidence>
<dbReference type="STRING" id="43775.SAMN04489760_11362"/>
<proteinExistence type="predicted"/>
<keyword evidence="4" id="KW-1185">Reference proteome</keyword>
<dbReference type="Proteomes" id="UP000198744">
    <property type="component" value="Unassembled WGS sequence"/>
</dbReference>
<dbReference type="InterPro" id="IPR029149">
    <property type="entry name" value="Creatin/AminoP/Spt16_N"/>
</dbReference>
<evidence type="ECO:0000313" key="3">
    <source>
        <dbReference type="EMBL" id="SEM39933.1"/>
    </source>
</evidence>
<feature type="domain" description="Creatinase N-terminal" evidence="2">
    <location>
        <begin position="12"/>
        <end position="132"/>
    </location>
</feature>
<dbReference type="Gene3D" id="3.40.350.10">
    <property type="entry name" value="Creatinase/prolidase N-terminal domain"/>
    <property type="match status" value="1"/>
</dbReference>
<dbReference type="SUPFAM" id="SSF55920">
    <property type="entry name" value="Creatinase/aminopeptidase"/>
    <property type="match status" value="1"/>
</dbReference>
<dbReference type="Pfam" id="PF01321">
    <property type="entry name" value="Creatinase_N"/>
    <property type="match status" value="1"/>
</dbReference>
<keyword evidence="3" id="KW-0378">Hydrolase</keyword>
<dbReference type="RefSeq" id="WP_093883588.1">
    <property type="nucleotide sequence ID" value="NZ_FOBS01000013.1"/>
</dbReference>
<dbReference type="InterPro" id="IPR000994">
    <property type="entry name" value="Pept_M24"/>
</dbReference>
<feature type="domain" description="Peptidase M24" evidence="1">
    <location>
        <begin position="140"/>
        <end position="373"/>
    </location>
</feature>
<dbReference type="PANTHER" id="PTHR46112:SF2">
    <property type="entry name" value="XAA-PRO AMINOPEPTIDASE P-RELATED"/>
    <property type="match status" value="1"/>
</dbReference>
<dbReference type="SUPFAM" id="SSF53092">
    <property type="entry name" value="Creatinase/prolidase N-terminal domain"/>
    <property type="match status" value="1"/>
</dbReference>
<dbReference type="InterPro" id="IPR050659">
    <property type="entry name" value="Peptidase_M24B"/>
</dbReference>
<accession>A0A1H7Y1R2</accession>
<dbReference type="OrthoDB" id="9806388at2"/>
<protein>
    <submittedName>
        <fullName evidence="3">Xaa-Pro aminopeptidase</fullName>
    </submittedName>
</protein>
<dbReference type="PANTHER" id="PTHR46112">
    <property type="entry name" value="AMINOPEPTIDASE"/>
    <property type="match status" value="1"/>
</dbReference>
<name>A0A1H7Y1R2_9BACT</name>
<keyword evidence="3" id="KW-0031">Aminopeptidase</keyword>
<dbReference type="InterPro" id="IPR000587">
    <property type="entry name" value="Creatinase_N"/>
</dbReference>